<evidence type="ECO:0000313" key="1">
    <source>
        <dbReference type="EMBL" id="KAJ7536501.1"/>
    </source>
</evidence>
<dbReference type="Proteomes" id="UP001162992">
    <property type="component" value="Chromosome 12"/>
</dbReference>
<keyword evidence="2" id="KW-1185">Reference proteome</keyword>
<dbReference type="EMBL" id="CM055103">
    <property type="protein sequence ID" value="KAJ7536501.1"/>
    <property type="molecule type" value="Genomic_DNA"/>
</dbReference>
<sequence>MDPLSLLRDYTVRNEVESIQQVGNEIEFGEDYKFPCNMETAYRSKQGSLYTLEALVFFVKNTHLKHTLYMQQARSLKLQIITFTDRKPLLDYLEGKVSTTDAIELLAPAVGALPSSRDERERLARLNQDDETGEFHGLNDVGSGPAKRLWSTVDDWEADLDGKYLDSSRLIDLIRERERPIRDRETILLCPNKSFQGILAMLSKRDEEKKKTEEQQRKEQEKSSEPSMPPPNPSNRFAKVEEKRFWRDHLGTDAEELGIDPTQSYIEDAAKQKEAAPSKPRPADLRRPYNHTPQRFVSSSPSSSISKAKPEGVPIILVPNALQTLLNTYNAKEFLEDGIYVAPDVKAKINGKKPEVIHIQRKMGRPVPVKYEVRDKATSLFSKDWERVVAVFVLGKEWQFKDWPFKDHVDILNKILGVYLRFEDDSMESVKVVKQWNVKIISLSKHKRHQDRTAVLEFWDKVDAFIRARKLNIVF</sequence>
<evidence type="ECO:0000313" key="2">
    <source>
        <dbReference type="Proteomes" id="UP001162992"/>
    </source>
</evidence>
<reference evidence="2" key="1">
    <citation type="journal article" date="2024" name="Proc. Natl. Acad. Sci. U.S.A.">
        <title>Extraordinary preservation of gene collinearity over three hundred million years revealed in homosporous lycophytes.</title>
        <authorList>
            <person name="Li C."/>
            <person name="Wickell D."/>
            <person name="Kuo L.Y."/>
            <person name="Chen X."/>
            <person name="Nie B."/>
            <person name="Liao X."/>
            <person name="Peng D."/>
            <person name="Ji J."/>
            <person name="Jenkins J."/>
            <person name="Williams M."/>
            <person name="Shu S."/>
            <person name="Plott C."/>
            <person name="Barry K."/>
            <person name="Rajasekar S."/>
            <person name="Grimwood J."/>
            <person name="Han X."/>
            <person name="Sun S."/>
            <person name="Hou Z."/>
            <person name="He W."/>
            <person name="Dai G."/>
            <person name="Sun C."/>
            <person name="Schmutz J."/>
            <person name="Leebens-Mack J.H."/>
            <person name="Li F.W."/>
            <person name="Wang L."/>
        </authorList>
    </citation>
    <scope>NUCLEOTIDE SEQUENCE [LARGE SCALE GENOMIC DNA]</scope>
    <source>
        <strain evidence="2">cv. PW_Plant_1</strain>
    </source>
</reference>
<comment type="caution">
    <text evidence="1">The sequence shown here is derived from an EMBL/GenBank/DDBJ whole genome shotgun (WGS) entry which is preliminary data.</text>
</comment>
<proteinExistence type="predicted"/>
<protein>
    <submittedName>
        <fullName evidence="1">Uncharacterized protein</fullName>
    </submittedName>
</protein>
<accession>A0ACC2C396</accession>
<name>A0ACC2C396_DIPCM</name>
<gene>
    <name evidence="1" type="ORF">O6H91_12G071900</name>
</gene>
<organism evidence="1 2">
    <name type="scientific">Diphasiastrum complanatum</name>
    <name type="common">Issler's clubmoss</name>
    <name type="synonym">Lycopodium complanatum</name>
    <dbReference type="NCBI Taxonomy" id="34168"/>
    <lineage>
        <taxon>Eukaryota</taxon>
        <taxon>Viridiplantae</taxon>
        <taxon>Streptophyta</taxon>
        <taxon>Embryophyta</taxon>
        <taxon>Tracheophyta</taxon>
        <taxon>Lycopodiopsida</taxon>
        <taxon>Lycopodiales</taxon>
        <taxon>Lycopodiaceae</taxon>
        <taxon>Lycopodioideae</taxon>
        <taxon>Diphasiastrum</taxon>
    </lineage>
</organism>